<proteinExistence type="predicted"/>
<dbReference type="AlphaFoldDB" id="A0AB39ERS1"/>
<name>A0AB39ERS1_9BURK</name>
<reference evidence="1" key="1">
    <citation type="submission" date="2024-05" db="EMBL/GenBank/DDBJ databases">
        <authorList>
            <person name="Luo Y.-C."/>
            <person name="Nicholds J."/>
            <person name="Mortimer T."/>
            <person name="Maboni G."/>
        </authorList>
    </citation>
    <scope>NUCLEOTIDE SEQUENCE</scope>
    <source>
        <strain evidence="1">144863</strain>
    </source>
</reference>
<evidence type="ECO:0000313" key="1">
    <source>
        <dbReference type="EMBL" id="XDJ68731.1"/>
    </source>
</evidence>
<accession>A0AB39ERS1</accession>
<organism evidence="1">
    <name type="scientific">Castellaniella ginsengisoli</name>
    <dbReference type="NCBI Taxonomy" id="546114"/>
    <lineage>
        <taxon>Bacteria</taxon>
        <taxon>Pseudomonadati</taxon>
        <taxon>Pseudomonadota</taxon>
        <taxon>Betaproteobacteria</taxon>
        <taxon>Burkholderiales</taxon>
        <taxon>Alcaligenaceae</taxon>
        <taxon>Castellaniella</taxon>
    </lineage>
</organism>
<sequence length="127" mass="14223">MSIESELFTLLKDIAAIKAGSISRVYPRVTPDNATFPLIIYQVVGGQAYDYLERKLPDCEHYRVQISCWSKDADTTRALALAVREKVVEDGTAFAAAETLGQAVDDYEDAQKIYGSRQDFGVWLKVR</sequence>
<dbReference type="RefSeq" id="WP_368655391.1">
    <property type="nucleotide sequence ID" value="NZ_CP158262.1"/>
</dbReference>
<dbReference type="InterPro" id="IPR021508">
    <property type="entry name" value="Gp17-like"/>
</dbReference>
<dbReference type="EMBL" id="CP158262">
    <property type="protein sequence ID" value="XDJ68731.1"/>
    <property type="molecule type" value="Genomic_DNA"/>
</dbReference>
<protein>
    <submittedName>
        <fullName evidence="1">DUF3168 domain-containing protein</fullName>
    </submittedName>
</protein>
<gene>
    <name evidence="1" type="ORF">ABRY94_11710</name>
</gene>
<dbReference type="Pfam" id="PF11367">
    <property type="entry name" value="Tail_completion_gp17"/>
    <property type="match status" value="1"/>
</dbReference>